<evidence type="ECO:0000256" key="2">
    <source>
        <dbReference type="PROSITE-ProRule" id="PRU00169"/>
    </source>
</evidence>
<dbReference type="InterPro" id="IPR019734">
    <property type="entry name" value="TPR_rpt"/>
</dbReference>
<dbReference type="SMART" id="SM00448">
    <property type="entry name" value="REC"/>
    <property type="match status" value="1"/>
</dbReference>
<dbReference type="GO" id="GO:0000160">
    <property type="term" value="P:phosphorelay signal transduction system"/>
    <property type="evidence" value="ECO:0007669"/>
    <property type="project" value="InterPro"/>
</dbReference>
<dbReference type="Pfam" id="PF00072">
    <property type="entry name" value="Response_reg"/>
    <property type="match status" value="1"/>
</dbReference>
<dbReference type="SUPFAM" id="SSF48452">
    <property type="entry name" value="TPR-like"/>
    <property type="match status" value="1"/>
</dbReference>
<dbReference type="RefSeq" id="WP_159455624.1">
    <property type="nucleotide sequence ID" value="NZ_SLZT01000024.1"/>
</dbReference>
<name>A0A1Y6CJ13_9BACT</name>
<keyword evidence="1" id="KW-0597">Phosphoprotein</keyword>
<evidence type="ECO:0000313" key="6">
    <source>
        <dbReference type="EMBL" id="SMF68984.1"/>
    </source>
</evidence>
<feature type="domain" description="Response regulatory" evidence="4">
    <location>
        <begin position="235"/>
        <end position="352"/>
    </location>
</feature>
<evidence type="ECO:0000259" key="4">
    <source>
        <dbReference type="PROSITE" id="PS50110"/>
    </source>
</evidence>
<dbReference type="Gene3D" id="3.40.50.2300">
    <property type="match status" value="1"/>
</dbReference>
<feature type="domain" description="Rhodanese" evidence="5">
    <location>
        <begin position="8"/>
        <end position="56"/>
    </location>
</feature>
<dbReference type="Proteomes" id="UP000192907">
    <property type="component" value="Unassembled WGS sequence"/>
</dbReference>
<dbReference type="SMART" id="SM00028">
    <property type="entry name" value="TPR"/>
    <property type="match status" value="3"/>
</dbReference>
<protein>
    <submittedName>
        <fullName evidence="6">CheY chemotaxis protein or a CheY-like REC (Receiver) domain</fullName>
    </submittedName>
</protein>
<evidence type="ECO:0000256" key="1">
    <source>
        <dbReference type="ARBA" id="ARBA00022553"/>
    </source>
</evidence>
<dbReference type="Pfam" id="PF13181">
    <property type="entry name" value="TPR_8"/>
    <property type="match status" value="1"/>
</dbReference>
<dbReference type="InterPro" id="IPR050595">
    <property type="entry name" value="Bact_response_regulator"/>
</dbReference>
<dbReference type="InterPro" id="IPR001789">
    <property type="entry name" value="Sig_transdc_resp-reg_receiver"/>
</dbReference>
<dbReference type="InterPro" id="IPR011990">
    <property type="entry name" value="TPR-like_helical_dom_sf"/>
</dbReference>
<accession>A0A1Y6CJ13</accession>
<dbReference type="InterPro" id="IPR001763">
    <property type="entry name" value="Rhodanese-like_dom"/>
</dbReference>
<reference evidence="7" key="1">
    <citation type="submission" date="2017-04" db="EMBL/GenBank/DDBJ databases">
        <authorList>
            <person name="Varghese N."/>
            <person name="Submissions S."/>
        </authorList>
    </citation>
    <scope>NUCLEOTIDE SEQUENCE [LARGE SCALE GENOMIC DNA]</scope>
    <source>
        <strain evidence="7">RKEM611</strain>
    </source>
</reference>
<dbReference type="PANTHER" id="PTHR44591:SF3">
    <property type="entry name" value="RESPONSE REGULATORY DOMAIN-CONTAINING PROTEIN"/>
    <property type="match status" value="1"/>
</dbReference>
<evidence type="ECO:0000313" key="7">
    <source>
        <dbReference type="Proteomes" id="UP000192907"/>
    </source>
</evidence>
<dbReference type="SUPFAM" id="SSF52172">
    <property type="entry name" value="CheY-like"/>
    <property type="match status" value="1"/>
</dbReference>
<feature type="repeat" description="TPR" evidence="3">
    <location>
        <begin position="430"/>
        <end position="463"/>
    </location>
</feature>
<evidence type="ECO:0000259" key="5">
    <source>
        <dbReference type="PROSITE" id="PS50206"/>
    </source>
</evidence>
<dbReference type="AlphaFoldDB" id="A0A1Y6CJ13"/>
<sequence length="686" mass="77355">MPAPSLTDKNSNVVIIDGSGTLRPVVGGILRDLGYRNVFALKSLSEYLSYPNKYQVAWILTHPYIADPVTVFHLLKICLQDPKLRYLRITVFFDDSEQYLIPFAFSLGTMSFHVGTLSHNSIRNDLKEVISMARSDRSDIAIAARFFRKYLMSREWYMDRLMMEQMLLEGVDQSSEQLLNTAEAYFLTGQEQEGVSYLYETLMFDNSQEELIERMANRYMGKSLKECRNPIKKDTCVVIDSDEAVRKPIAEILSKLDFRSVMEFEDGLSALEFSRKYKNIDLFVTEWKLKEIPGPAFIQIVRHELEADIPIVVCSSLLKDKDEILLKEVGVNKVISKPIQARNFIASILSALKESQYPSELSSKEREFRLKLKSAQTQKAESILNSLLVDSKVPRGKKVLLQGEFALHEGSFQEAKRLGQLAAQIMGYGTFVLNLLGKACLKLGDHENALNYLEKANSLSPQNLERLCAIATEQSAVGRDDDARKTMGQVLEDAPNAAFAKEAQLSIAVRQGEHQEASNLLGNMDSSDSLISFWNSQAISHVKQQNFLQGIEIYQRALRNLPPGYSDNRSFVRYNVALAYTRSNQLKKAATYLEAEAAMTHSPVHKKVCSLLSKVLKSLKTGEPIQLQGSEVNIEEIPRPSKNFYEVVNSPIPPGGRFLWGLYSPDQAFPKEIMSAFESDEQSQAS</sequence>
<keyword evidence="7" id="KW-1185">Reference proteome</keyword>
<gene>
    <name evidence="6" type="ORF">SAMN06296036_12484</name>
</gene>
<dbReference type="CDD" id="cd00156">
    <property type="entry name" value="REC"/>
    <property type="match status" value="1"/>
</dbReference>
<keyword evidence="3" id="KW-0802">TPR repeat</keyword>
<dbReference type="PROSITE" id="PS50110">
    <property type="entry name" value="RESPONSE_REGULATORY"/>
    <property type="match status" value="1"/>
</dbReference>
<dbReference type="InterPro" id="IPR011006">
    <property type="entry name" value="CheY-like_superfamily"/>
</dbReference>
<proteinExistence type="predicted"/>
<dbReference type="EMBL" id="FWZT01000024">
    <property type="protein sequence ID" value="SMF68984.1"/>
    <property type="molecule type" value="Genomic_DNA"/>
</dbReference>
<organism evidence="6 7">
    <name type="scientific">Pseudobacteriovorax antillogorgiicola</name>
    <dbReference type="NCBI Taxonomy" id="1513793"/>
    <lineage>
        <taxon>Bacteria</taxon>
        <taxon>Pseudomonadati</taxon>
        <taxon>Bdellovibrionota</taxon>
        <taxon>Oligoflexia</taxon>
        <taxon>Oligoflexales</taxon>
        <taxon>Pseudobacteriovoracaceae</taxon>
        <taxon>Pseudobacteriovorax</taxon>
    </lineage>
</organism>
<dbReference type="Gene3D" id="1.25.40.10">
    <property type="entry name" value="Tetratricopeptide repeat domain"/>
    <property type="match status" value="2"/>
</dbReference>
<dbReference type="PANTHER" id="PTHR44591">
    <property type="entry name" value="STRESS RESPONSE REGULATOR PROTEIN 1"/>
    <property type="match status" value="1"/>
</dbReference>
<comment type="caution">
    <text evidence="2">Lacks conserved residue(s) required for the propagation of feature annotation.</text>
</comment>
<evidence type="ECO:0000256" key="3">
    <source>
        <dbReference type="PROSITE-ProRule" id="PRU00339"/>
    </source>
</evidence>
<dbReference type="PROSITE" id="PS50005">
    <property type="entry name" value="TPR"/>
    <property type="match status" value="1"/>
</dbReference>
<dbReference type="PROSITE" id="PS50206">
    <property type="entry name" value="RHODANESE_3"/>
    <property type="match status" value="1"/>
</dbReference>
<dbReference type="STRING" id="1513793.SAMN06296036_12484"/>